<dbReference type="AlphaFoldDB" id="A0ABD3ICR0"/>
<feature type="compositionally biased region" description="Basic residues" evidence="1">
    <location>
        <begin position="976"/>
        <end position="990"/>
    </location>
</feature>
<feature type="compositionally biased region" description="Acidic residues" evidence="1">
    <location>
        <begin position="197"/>
        <end position="219"/>
    </location>
</feature>
<feature type="compositionally biased region" description="Basic and acidic residues" evidence="1">
    <location>
        <begin position="957"/>
        <end position="970"/>
    </location>
</feature>
<feature type="compositionally biased region" description="Acidic residues" evidence="1">
    <location>
        <begin position="854"/>
        <end position="868"/>
    </location>
</feature>
<feature type="region of interest" description="Disordered" evidence="1">
    <location>
        <begin position="956"/>
        <end position="990"/>
    </location>
</feature>
<feature type="region of interest" description="Disordered" evidence="1">
    <location>
        <begin position="93"/>
        <end position="125"/>
    </location>
</feature>
<protein>
    <submittedName>
        <fullName evidence="2">Uncharacterized protein</fullName>
    </submittedName>
</protein>
<evidence type="ECO:0000313" key="2">
    <source>
        <dbReference type="EMBL" id="KAL3700175.1"/>
    </source>
</evidence>
<proteinExistence type="predicted"/>
<accession>A0ABD3ICR0</accession>
<feature type="region of interest" description="Disordered" evidence="1">
    <location>
        <begin position="481"/>
        <end position="506"/>
    </location>
</feature>
<dbReference type="EMBL" id="JBJQOH010000001">
    <property type="protein sequence ID" value="KAL3700175.1"/>
    <property type="molecule type" value="Genomic_DNA"/>
</dbReference>
<feature type="compositionally biased region" description="Polar residues" evidence="1">
    <location>
        <begin position="885"/>
        <end position="903"/>
    </location>
</feature>
<reference evidence="2 3" key="1">
    <citation type="submission" date="2024-09" db="EMBL/GenBank/DDBJ databases">
        <title>Chromosome-scale assembly of Riccia sorocarpa.</title>
        <authorList>
            <person name="Paukszto L."/>
        </authorList>
    </citation>
    <scope>NUCLEOTIDE SEQUENCE [LARGE SCALE GENOMIC DNA]</scope>
    <source>
        <strain evidence="2">LP-2024</strain>
        <tissue evidence="2">Aerial parts of the thallus</tissue>
    </source>
</reference>
<feature type="region of interest" description="Disordered" evidence="1">
    <location>
        <begin position="854"/>
        <end position="909"/>
    </location>
</feature>
<name>A0ABD3ICR0_9MARC</name>
<feature type="compositionally biased region" description="Basic and acidic residues" evidence="1">
    <location>
        <begin position="170"/>
        <end position="196"/>
    </location>
</feature>
<comment type="caution">
    <text evidence="2">The sequence shown here is derived from an EMBL/GenBank/DDBJ whole genome shotgun (WGS) entry which is preliminary data.</text>
</comment>
<sequence>MLLGRRRLYLSRGCVAKLQGRVDAAKGCVAKLPDRGRCVAKLQGFRRQAAMDASLSCRFAKLPTKSQKSLSCQAGVDASLSCQDSTRGRCIAKRERTTSLSEKKRARTTTLSDKKRARTRGLSSRFFKPALRLDLMARTKQTARKYSSGRPPSPSRGQTPVRREAKKLRNMSDPESSHHDDDDHLQHDEASEHTESEQEEHEEEVNNEGGENDQDEEETVQPLDLLRMVKANEIRQHKGLECDHISTSQIVRTGLAVTDTNCSLTAKDIYVRLGRLEEKVKLEKSKRKADGAGPSNLKKARTADVDIQFKSIVTQTMGRKSHKEVIALVCCSDETFAAFEKFVKKWELGKIPDVQGNTNLVPNDKGVEQKRDFSQLSVNRLRPVNGLNDEDLRLVWNQLETGNVWVAKPSKYQGTDTIVSLRDFCKALKAKRSLATRIVKYWQGRYREVYDTWDELAAEYPFPPNWLDSMIKWVPKKADKEMPADETSSSDLEDDDGNRRKRKSKKKVYVVEPLPSQVVTALHRVYQAKRGEYTPERLEPIEVLHVKDISKYQLTLDEKLDCQLVYLDLTHPFMVTWEKQEFSSFLSIVRDLTVAKHFTIVSVMEFGQTLVDFTSALKEMKDARVSFEYGCYEGPRVHKRSAMSYPCWQLMYVFVSLDAEDYKPVLVDDVTKRPFLIEYEPDSWLYEKDVAEGDDADNIKFRIPRWSFVDMTLPDELATYVHPVSKRGGFCNKMIINFSTEGSSVFDFFSGGIFAREALLNGRDVVYFASSAVELEFIKKYAKALLLHSERVKQWFTQYSSSKGNGSNRQILAAVGGGQRAHAAGVVVVDEALMGNAIARLGEKGIPQIQFEQEPDGEGAEQEADGEVAEQAPAGPPQSPAQESVPTQPTTVPDQGTSVQATVSGPPDQVVGNVEIQAVADIEMPQAEAPDSITPAEGNIERDILVPKEFGVVAQNHKPDDQEDGQHEVVHPVGNGKKKKGRHTTKTAKR</sequence>
<evidence type="ECO:0000313" key="3">
    <source>
        <dbReference type="Proteomes" id="UP001633002"/>
    </source>
</evidence>
<organism evidence="2 3">
    <name type="scientific">Riccia sorocarpa</name>
    <dbReference type="NCBI Taxonomy" id="122646"/>
    <lineage>
        <taxon>Eukaryota</taxon>
        <taxon>Viridiplantae</taxon>
        <taxon>Streptophyta</taxon>
        <taxon>Embryophyta</taxon>
        <taxon>Marchantiophyta</taxon>
        <taxon>Marchantiopsida</taxon>
        <taxon>Marchantiidae</taxon>
        <taxon>Marchantiales</taxon>
        <taxon>Ricciaceae</taxon>
        <taxon>Riccia</taxon>
    </lineage>
</organism>
<evidence type="ECO:0000256" key="1">
    <source>
        <dbReference type="SAM" id="MobiDB-lite"/>
    </source>
</evidence>
<keyword evidence="3" id="KW-1185">Reference proteome</keyword>
<dbReference type="Proteomes" id="UP001633002">
    <property type="component" value="Unassembled WGS sequence"/>
</dbReference>
<feature type="region of interest" description="Disordered" evidence="1">
    <location>
        <begin position="140"/>
        <end position="219"/>
    </location>
</feature>
<feature type="compositionally biased region" description="Basic and acidic residues" evidence="1">
    <location>
        <begin position="93"/>
        <end position="103"/>
    </location>
</feature>
<gene>
    <name evidence="2" type="ORF">R1sor_018197</name>
</gene>